<protein>
    <submittedName>
        <fullName evidence="3">RNA polymerase II degradation factor 1-like</fullName>
    </submittedName>
</protein>
<proteinExistence type="predicted"/>
<gene>
    <name evidence="3" type="primary">LOC130463403</name>
</gene>
<organism evidence="2 3">
    <name type="scientific">Spinacia oleracea</name>
    <name type="common">Spinach</name>
    <dbReference type="NCBI Taxonomy" id="3562"/>
    <lineage>
        <taxon>Eukaryota</taxon>
        <taxon>Viridiplantae</taxon>
        <taxon>Streptophyta</taxon>
        <taxon>Embryophyta</taxon>
        <taxon>Tracheophyta</taxon>
        <taxon>Spermatophyta</taxon>
        <taxon>Magnoliopsida</taxon>
        <taxon>eudicotyledons</taxon>
        <taxon>Gunneridae</taxon>
        <taxon>Pentapetalae</taxon>
        <taxon>Caryophyllales</taxon>
        <taxon>Chenopodiaceae</taxon>
        <taxon>Chenopodioideae</taxon>
        <taxon>Anserineae</taxon>
        <taxon>Spinacia</taxon>
    </lineage>
</organism>
<dbReference type="GeneID" id="130463403"/>
<accession>A0ABM3QYS1</accession>
<reference evidence="3" key="2">
    <citation type="submission" date="2025-08" db="UniProtKB">
        <authorList>
            <consortium name="RefSeq"/>
        </authorList>
    </citation>
    <scope>IDENTIFICATION</scope>
    <source>
        <tissue evidence="3">Leaf</tissue>
    </source>
</reference>
<evidence type="ECO:0000256" key="1">
    <source>
        <dbReference type="SAM" id="MobiDB-lite"/>
    </source>
</evidence>
<name>A0ABM3QYS1_SPIOL</name>
<dbReference type="RefSeq" id="XP_056688505.1">
    <property type="nucleotide sequence ID" value="XM_056832527.1"/>
</dbReference>
<feature type="compositionally biased region" description="Low complexity" evidence="1">
    <location>
        <begin position="246"/>
        <end position="263"/>
    </location>
</feature>
<feature type="region of interest" description="Disordered" evidence="1">
    <location>
        <begin position="106"/>
        <end position="138"/>
    </location>
</feature>
<feature type="region of interest" description="Disordered" evidence="1">
    <location>
        <begin position="179"/>
        <end position="270"/>
    </location>
</feature>
<dbReference type="Proteomes" id="UP000813463">
    <property type="component" value="Chromosome 6"/>
</dbReference>
<sequence length="270" mass="31145">MSAVWLLLHYKSHDFDVRVVDTDKCQLVDIFIDIFEESTKQNVVLPEKFRLYTTSPTGRVELVDDSVMLRMWGWNMGTDTIELWVEESDSPGVAFRSAVALLERQRKEDERKMRERQEEVLRMPKEAEEQRRAEEEKERVRKEMEEQMRFTVAMEVPVVDVENDGVEYVRIITSDDADEVFPGLSQPEPQTQESPSAKKPTKTKPKKKLTPKKRKQKPAPPQPTESTPTTQTRQTETDPQSPQPTQPETTQPTQEAPQPTQPETAPPPLC</sequence>
<feature type="compositionally biased region" description="Basic residues" evidence="1">
    <location>
        <begin position="199"/>
        <end position="217"/>
    </location>
</feature>
<evidence type="ECO:0000313" key="2">
    <source>
        <dbReference type="Proteomes" id="UP000813463"/>
    </source>
</evidence>
<feature type="compositionally biased region" description="Low complexity" evidence="1">
    <location>
        <begin position="224"/>
        <end position="240"/>
    </location>
</feature>
<reference evidence="2" key="1">
    <citation type="journal article" date="2021" name="Nat. Commun.">
        <title>Genomic analyses provide insights into spinach domestication and the genetic basis of agronomic traits.</title>
        <authorList>
            <person name="Cai X."/>
            <person name="Sun X."/>
            <person name="Xu C."/>
            <person name="Sun H."/>
            <person name="Wang X."/>
            <person name="Ge C."/>
            <person name="Zhang Z."/>
            <person name="Wang Q."/>
            <person name="Fei Z."/>
            <person name="Jiao C."/>
            <person name="Wang Q."/>
        </authorList>
    </citation>
    <scope>NUCLEOTIDE SEQUENCE [LARGE SCALE GENOMIC DNA]</scope>
    <source>
        <strain evidence="2">cv. Varoflay</strain>
    </source>
</reference>
<evidence type="ECO:0000313" key="3">
    <source>
        <dbReference type="RefSeq" id="XP_056688505.1"/>
    </source>
</evidence>
<keyword evidence="2" id="KW-1185">Reference proteome</keyword>